<reference evidence="1" key="1">
    <citation type="journal article" date="2021" name="J. Hered.">
        <title>Genome Assembly of Salicaceae Populus deltoides (Eastern Cottonwood) I-69 Based on Nanopore Sequencing and Hi-C Technologies.</title>
        <authorList>
            <person name="Bai S."/>
            <person name="Wu H."/>
            <person name="Zhang J."/>
            <person name="Pan Z."/>
            <person name="Zhao W."/>
            <person name="Li Z."/>
            <person name="Tong C."/>
        </authorList>
    </citation>
    <scope>NUCLEOTIDE SEQUENCE</scope>
    <source>
        <tissue evidence="1">Leaf</tissue>
    </source>
</reference>
<comment type="caution">
    <text evidence="1">The sequence shown here is derived from an EMBL/GenBank/DDBJ whole genome shotgun (WGS) entry which is preliminary data.</text>
</comment>
<sequence length="126" mass="13648">MTSPGHGLGSNLEMVVTECNIESSIKEESSVEMIGDSSEEVQCISDLWEERTSSPSVSQELPGFDQQSQIGHGVGQFSDGFFNGEGFSMCENIEPISSPTDGVMGLPDIELETLAFVEETLNFAYQ</sequence>
<name>A0A8T2ZF18_POPDE</name>
<proteinExistence type="predicted"/>
<keyword evidence="2" id="KW-1185">Reference proteome</keyword>
<accession>A0A8T2ZF18</accession>
<evidence type="ECO:0000313" key="1">
    <source>
        <dbReference type="EMBL" id="KAH8515948.1"/>
    </source>
</evidence>
<gene>
    <name evidence="1" type="ORF">H0E87_004384</name>
</gene>
<protein>
    <submittedName>
        <fullName evidence="1">Uncharacterized protein</fullName>
    </submittedName>
</protein>
<organism evidence="1 2">
    <name type="scientific">Populus deltoides</name>
    <name type="common">Eastern poplar</name>
    <name type="synonym">Eastern cottonwood</name>
    <dbReference type="NCBI Taxonomy" id="3696"/>
    <lineage>
        <taxon>Eukaryota</taxon>
        <taxon>Viridiplantae</taxon>
        <taxon>Streptophyta</taxon>
        <taxon>Embryophyta</taxon>
        <taxon>Tracheophyta</taxon>
        <taxon>Spermatophyta</taxon>
        <taxon>Magnoliopsida</taxon>
        <taxon>eudicotyledons</taxon>
        <taxon>Gunneridae</taxon>
        <taxon>Pentapetalae</taxon>
        <taxon>rosids</taxon>
        <taxon>fabids</taxon>
        <taxon>Malpighiales</taxon>
        <taxon>Salicaceae</taxon>
        <taxon>Saliceae</taxon>
        <taxon>Populus</taxon>
    </lineage>
</organism>
<dbReference type="Proteomes" id="UP000807159">
    <property type="component" value="Chromosome 2"/>
</dbReference>
<evidence type="ECO:0000313" key="2">
    <source>
        <dbReference type="Proteomes" id="UP000807159"/>
    </source>
</evidence>
<dbReference type="AlphaFoldDB" id="A0A8T2ZF18"/>
<dbReference type="EMBL" id="JACEGQ020000002">
    <property type="protein sequence ID" value="KAH8515948.1"/>
    <property type="molecule type" value="Genomic_DNA"/>
</dbReference>